<evidence type="ECO:0000313" key="1">
    <source>
        <dbReference type="EMBL" id="KAF9527162.1"/>
    </source>
</evidence>
<dbReference type="OrthoDB" id="10601071at2759"/>
<reference evidence="1" key="1">
    <citation type="submission" date="2020-11" db="EMBL/GenBank/DDBJ databases">
        <authorList>
            <consortium name="DOE Joint Genome Institute"/>
            <person name="Ahrendt S."/>
            <person name="Riley R."/>
            <person name="Andreopoulos W."/>
            <person name="Labutti K."/>
            <person name="Pangilinan J."/>
            <person name="Ruiz-Duenas F.J."/>
            <person name="Barrasa J.M."/>
            <person name="Sanchez-Garcia M."/>
            <person name="Camarero S."/>
            <person name="Miyauchi S."/>
            <person name="Serrano A."/>
            <person name="Linde D."/>
            <person name="Babiker R."/>
            <person name="Drula E."/>
            <person name="Ayuso-Fernandez I."/>
            <person name="Pacheco R."/>
            <person name="Padilla G."/>
            <person name="Ferreira P."/>
            <person name="Barriuso J."/>
            <person name="Kellner H."/>
            <person name="Castanera R."/>
            <person name="Alfaro M."/>
            <person name="Ramirez L."/>
            <person name="Pisabarro A.G."/>
            <person name="Kuo A."/>
            <person name="Tritt A."/>
            <person name="Lipzen A."/>
            <person name="He G."/>
            <person name="Yan M."/>
            <person name="Ng V."/>
            <person name="Cullen D."/>
            <person name="Martin F."/>
            <person name="Rosso M.-N."/>
            <person name="Henrissat B."/>
            <person name="Hibbett D."/>
            <person name="Martinez A.T."/>
            <person name="Grigoriev I.V."/>
        </authorList>
    </citation>
    <scope>NUCLEOTIDE SEQUENCE</scope>
    <source>
        <strain evidence="1">CBS 506.95</strain>
    </source>
</reference>
<keyword evidence="2" id="KW-1185">Reference proteome</keyword>
<proteinExistence type="predicted"/>
<gene>
    <name evidence="1" type="ORF">CPB83DRAFT_856473</name>
</gene>
<dbReference type="Proteomes" id="UP000807306">
    <property type="component" value="Unassembled WGS sequence"/>
</dbReference>
<accession>A0A9P6JN98</accession>
<sequence>MYSSFCHPRPYLAAFLTACHNPGFDLTTPFEWSTMLTVVTRFSPHWREGGTRGVTSQCHRLLDLNIFTHFLPSARPCGEMASRLTTIERASGDCRFDPCLGHLFFGGWITLTSLTMGSKALNSILLKCTQSPLPCPSSSRFPDLILSRPLHMIQ</sequence>
<dbReference type="EMBL" id="MU157863">
    <property type="protein sequence ID" value="KAF9527162.1"/>
    <property type="molecule type" value="Genomic_DNA"/>
</dbReference>
<dbReference type="AlphaFoldDB" id="A0A9P6JN98"/>
<organism evidence="1 2">
    <name type="scientific">Crepidotus variabilis</name>
    <dbReference type="NCBI Taxonomy" id="179855"/>
    <lineage>
        <taxon>Eukaryota</taxon>
        <taxon>Fungi</taxon>
        <taxon>Dikarya</taxon>
        <taxon>Basidiomycota</taxon>
        <taxon>Agaricomycotina</taxon>
        <taxon>Agaricomycetes</taxon>
        <taxon>Agaricomycetidae</taxon>
        <taxon>Agaricales</taxon>
        <taxon>Agaricineae</taxon>
        <taxon>Crepidotaceae</taxon>
        <taxon>Crepidotus</taxon>
    </lineage>
</organism>
<evidence type="ECO:0000313" key="2">
    <source>
        <dbReference type="Proteomes" id="UP000807306"/>
    </source>
</evidence>
<name>A0A9P6JN98_9AGAR</name>
<comment type="caution">
    <text evidence="1">The sequence shown here is derived from an EMBL/GenBank/DDBJ whole genome shotgun (WGS) entry which is preliminary data.</text>
</comment>
<protein>
    <submittedName>
        <fullName evidence="1">Uncharacterized protein</fullName>
    </submittedName>
</protein>